<dbReference type="EMBL" id="JACDUR010000007">
    <property type="protein sequence ID" value="MBA2895857.1"/>
    <property type="molecule type" value="Genomic_DNA"/>
</dbReference>
<evidence type="ECO:0000256" key="1">
    <source>
        <dbReference type="SAM" id="MobiDB-lite"/>
    </source>
</evidence>
<protein>
    <submittedName>
        <fullName evidence="2">Uncharacterized protein</fullName>
    </submittedName>
</protein>
<evidence type="ECO:0000313" key="2">
    <source>
        <dbReference type="EMBL" id="MBA2895857.1"/>
    </source>
</evidence>
<gene>
    <name evidence="2" type="ORF">HNR30_007243</name>
</gene>
<dbReference type="AlphaFoldDB" id="A0A7W0CRA8"/>
<accession>A0A7W0CRA8</accession>
<sequence>MALVNTLPRRPAATSIPAGWGSHDKWRDVEG</sequence>
<keyword evidence="3" id="KW-1185">Reference proteome</keyword>
<proteinExistence type="predicted"/>
<reference evidence="2 3" key="1">
    <citation type="submission" date="2020-07" db="EMBL/GenBank/DDBJ databases">
        <title>Genomic Encyclopedia of Type Strains, Phase IV (KMG-IV): sequencing the most valuable type-strain genomes for metagenomic binning, comparative biology and taxonomic classification.</title>
        <authorList>
            <person name="Goeker M."/>
        </authorList>
    </citation>
    <scope>NUCLEOTIDE SEQUENCE [LARGE SCALE GENOMIC DNA]</scope>
    <source>
        <strain evidence="2 3">DSM 45533</strain>
    </source>
</reference>
<evidence type="ECO:0000313" key="3">
    <source>
        <dbReference type="Proteomes" id="UP000530928"/>
    </source>
</evidence>
<comment type="caution">
    <text evidence="2">The sequence shown here is derived from an EMBL/GenBank/DDBJ whole genome shotgun (WGS) entry which is preliminary data.</text>
</comment>
<dbReference type="Proteomes" id="UP000530928">
    <property type="component" value="Unassembled WGS sequence"/>
</dbReference>
<name>A0A7W0CRA8_9ACTN</name>
<organism evidence="2 3">
    <name type="scientific">Nonomuraea soli</name>
    <dbReference type="NCBI Taxonomy" id="1032476"/>
    <lineage>
        <taxon>Bacteria</taxon>
        <taxon>Bacillati</taxon>
        <taxon>Actinomycetota</taxon>
        <taxon>Actinomycetes</taxon>
        <taxon>Streptosporangiales</taxon>
        <taxon>Streptosporangiaceae</taxon>
        <taxon>Nonomuraea</taxon>
    </lineage>
</organism>
<feature type="region of interest" description="Disordered" evidence="1">
    <location>
        <begin position="1"/>
        <end position="31"/>
    </location>
</feature>
<feature type="compositionally biased region" description="Basic and acidic residues" evidence="1">
    <location>
        <begin position="22"/>
        <end position="31"/>
    </location>
</feature>